<dbReference type="InterPro" id="IPR011049">
    <property type="entry name" value="Serralysin-like_metalloprot_C"/>
</dbReference>
<dbReference type="EMBL" id="SMUV01000048">
    <property type="protein sequence ID" value="TDK51249.1"/>
    <property type="molecule type" value="Genomic_DNA"/>
</dbReference>
<gene>
    <name evidence="4" type="ORF">E1832_03730</name>
</gene>
<dbReference type="AlphaFoldDB" id="A0A4R5VFD7"/>
<dbReference type="PANTHER" id="PTHR38340:SF1">
    <property type="entry name" value="S-LAYER PROTEIN"/>
    <property type="match status" value="1"/>
</dbReference>
<feature type="region of interest" description="Disordered" evidence="3">
    <location>
        <begin position="236"/>
        <end position="257"/>
    </location>
</feature>
<evidence type="ECO:0000256" key="2">
    <source>
        <dbReference type="ARBA" id="ARBA00022525"/>
    </source>
</evidence>
<feature type="compositionally biased region" description="Gly residues" evidence="3">
    <location>
        <begin position="236"/>
        <end position="248"/>
    </location>
</feature>
<dbReference type="OrthoDB" id="7766606at2"/>
<evidence type="ECO:0000256" key="1">
    <source>
        <dbReference type="ARBA" id="ARBA00004613"/>
    </source>
</evidence>
<comment type="subcellular location">
    <subcellularLocation>
        <location evidence="1">Secreted</location>
    </subcellularLocation>
</comment>
<dbReference type="PANTHER" id="PTHR38340">
    <property type="entry name" value="S-LAYER PROTEIN"/>
    <property type="match status" value="1"/>
</dbReference>
<name>A0A4R5VFD7_9RHOB</name>
<keyword evidence="5" id="KW-1185">Reference proteome</keyword>
<evidence type="ECO:0000313" key="4">
    <source>
        <dbReference type="EMBL" id="TDK51249.1"/>
    </source>
</evidence>
<feature type="region of interest" description="Disordered" evidence="3">
    <location>
        <begin position="189"/>
        <end position="212"/>
    </location>
</feature>
<dbReference type="Gene3D" id="2.150.10.10">
    <property type="entry name" value="Serralysin-like metalloprotease, C-terminal"/>
    <property type="match status" value="3"/>
</dbReference>
<reference evidence="4 5" key="1">
    <citation type="submission" date="2019-03" db="EMBL/GenBank/DDBJ databases">
        <title>Ruegeria lutea sp. nov., a novel strain, isolated from marine sediment, the Masan Bay, South Korea.</title>
        <authorList>
            <person name="Kim J."/>
            <person name="Kim D.-Y."/>
            <person name="Lee S.-S."/>
        </authorList>
    </citation>
    <scope>NUCLEOTIDE SEQUENCE [LARGE SCALE GENOMIC DNA]</scope>
    <source>
        <strain evidence="4 5">318-1</strain>
    </source>
</reference>
<dbReference type="InterPro" id="IPR001343">
    <property type="entry name" value="Hemolysn_Ca-bd"/>
</dbReference>
<dbReference type="Pfam" id="PF00353">
    <property type="entry name" value="HemolysinCabind"/>
    <property type="match status" value="3"/>
</dbReference>
<evidence type="ECO:0000256" key="3">
    <source>
        <dbReference type="SAM" id="MobiDB-lite"/>
    </source>
</evidence>
<sequence>MVFRRQHMATLSFSPLPDDFPTLPLGSNLQKLFRVDGPLTADDSLIEAATTFRYYSGPPDYETRTSILSVEIAGSFTYGPLATVAGTVTGVTIGLGDTELVTLRDISADAAATWVAMMGSKSPLAVLLSGDDTITGTAGYDTLSGYAGDDVIHGMGGNNTLSGGAGKDRLFGGDGYDFIRGGAGRDRIVGGDRGDSLQGGGQRDVIRGQGGRDYINGDNGNDLLLGGRGNDTIYGGRGSDTLSGGGGNDRLLGDGGDDSLSGGAGEDAFVFARFGVSGKSGSDTITDFEATDTIRLGRIEDASGVIVAQDGANVTIAMADPEVDSLITVLDATAAEVEAAISTSSWVYY</sequence>
<comment type="caution">
    <text evidence="4">The sequence shown here is derived from an EMBL/GenBank/DDBJ whole genome shotgun (WGS) entry which is preliminary data.</text>
</comment>
<dbReference type="PRINTS" id="PR00313">
    <property type="entry name" value="CABNDNGRPT"/>
</dbReference>
<evidence type="ECO:0000313" key="5">
    <source>
        <dbReference type="Proteomes" id="UP000295301"/>
    </source>
</evidence>
<dbReference type="PROSITE" id="PS00330">
    <property type="entry name" value="HEMOLYSIN_CALCIUM"/>
    <property type="match status" value="4"/>
</dbReference>
<dbReference type="InterPro" id="IPR050557">
    <property type="entry name" value="RTX_toxin/Mannuronan_C5-epim"/>
</dbReference>
<organism evidence="4 5">
    <name type="scientific">Antarcticimicrobium luteum</name>
    <dbReference type="NCBI Taxonomy" id="2547397"/>
    <lineage>
        <taxon>Bacteria</taxon>
        <taxon>Pseudomonadati</taxon>
        <taxon>Pseudomonadota</taxon>
        <taxon>Alphaproteobacteria</taxon>
        <taxon>Rhodobacterales</taxon>
        <taxon>Paracoccaceae</taxon>
        <taxon>Antarcticimicrobium</taxon>
    </lineage>
</organism>
<dbReference type="Proteomes" id="UP000295301">
    <property type="component" value="Unassembled WGS sequence"/>
</dbReference>
<proteinExistence type="predicted"/>
<dbReference type="GO" id="GO:0005509">
    <property type="term" value="F:calcium ion binding"/>
    <property type="evidence" value="ECO:0007669"/>
    <property type="project" value="InterPro"/>
</dbReference>
<keyword evidence="2" id="KW-0964">Secreted</keyword>
<dbReference type="InterPro" id="IPR018511">
    <property type="entry name" value="Hemolysin-typ_Ca-bd_CS"/>
</dbReference>
<dbReference type="GO" id="GO:0005576">
    <property type="term" value="C:extracellular region"/>
    <property type="evidence" value="ECO:0007669"/>
    <property type="project" value="UniProtKB-SubCell"/>
</dbReference>
<dbReference type="SUPFAM" id="SSF51120">
    <property type="entry name" value="beta-Roll"/>
    <property type="match status" value="1"/>
</dbReference>
<accession>A0A4R5VFD7</accession>
<protein>
    <submittedName>
        <fullName evidence="4">Calcium-binding protein</fullName>
    </submittedName>
</protein>